<protein>
    <recommendedName>
        <fullName evidence="3">F-box domain-containing protein</fullName>
    </recommendedName>
</protein>
<dbReference type="EMBL" id="MDYN01000010">
    <property type="protein sequence ID" value="OQD85467.1"/>
    <property type="molecule type" value="Genomic_DNA"/>
</dbReference>
<comment type="caution">
    <text evidence="1">The sequence shown here is derived from an EMBL/GenBank/DDBJ whole genome shotgun (WGS) entry which is preliminary data.</text>
</comment>
<evidence type="ECO:0000313" key="1">
    <source>
        <dbReference type="EMBL" id="OQD85467.1"/>
    </source>
</evidence>
<sequence length="171" mass="19966">MDSLPPDLISRVVDCLETTPSHEPKPQLTPYATVSRQWQLKTERRIFPAIYLHSANRPQKFQQVVASNTYRQSCIRYIDLMVELESYDDKARARFEIHEEQQQNNKIFTVISHSLLVTLTSWPADTTVTLVITAQTPSDSVDLNGQWERKQREQAVVLRQEDLFEQRYETS</sequence>
<gene>
    <name evidence="1" type="ORF">PENANT_c010G07698</name>
</gene>
<keyword evidence="2" id="KW-1185">Reference proteome</keyword>
<accession>A0A1V6Q903</accession>
<dbReference type="AlphaFoldDB" id="A0A1V6Q903"/>
<evidence type="ECO:0000313" key="2">
    <source>
        <dbReference type="Proteomes" id="UP000191672"/>
    </source>
</evidence>
<evidence type="ECO:0008006" key="3">
    <source>
        <dbReference type="Google" id="ProtNLM"/>
    </source>
</evidence>
<proteinExistence type="predicted"/>
<name>A0A1V6Q903_9EURO</name>
<dbReference type="Proteomes" id="UP000191672">
    <property type="component" value="Unassembled WGS sequence"/>
</dbReference>
<organism evidence="1 2">
    <name type="scientific">Penicillium antarcticum</name>
    <dbReference type="NCBI Taxonomy" id="416450"/>
    <lineage>
        <taxon>Eukaryota</taxon>
        <taxon>Fungi</taxon>
        <taxon>Dikarya</taxon>
        <taxon>Ascomycota</taxon>
        <taxon>Pezizomycotina</taxon>
        <taxon>Eurotiomycetes</taxon>
        <taxon>Eurotiomycetidae</taxon>
        <taxon>Eurotiales</taxon>
        <taxon>Aspergillaceae</taxon>
        <taxon>Penicillium</taxon>
    </lineage>
</organism>
<dbReference type="STRING" id="416450.A0A1V6Q903"/>
<reference evidence="2" key="1">
    <citation type="journal article" date="2017" name="Nat. Microbiol.">
        <title>Global analysis of biosynthetic gene clusters reveals vast potential of secondary metabolite production in Penicillium species.</title>
        <authorList>
            <person name="Nielsen J.C."/>
            <person name="Grijseels S."/>
            <person name="Prigent S."/>
            <person name="Ji B."/>
            <person name="Dainat J."/>
            <person name="Nielsen K.F."/>
            <person name="Frisvad J.C."/>
            <person name="Workman M."/>
            <person name="Nielsen J."/>
        </authorList>
    </citation>
    <scope>NUCLEOTIDE SEQUENCE [LARGE SCALE GENOMIC DNA]</scope>
    <source>
        <strain evidence="2">IBT 31811</strain>
    </source>
</reference>